<dbReference type="Pfam" id="PF03732">
    <property type="entry name" value="Retrotrans_gag"/>
    <property type="match status" value="1"/>
</dbReference>
<reference evidence="3" key="1">
    <citation type="submission" date="2018-02" db="EMBL/GenBank/DDBJ databases">
        <authorList>
            <person name="Cohen D.B."/>
            <person name="Kent A.D."/>
        </authorList>
    </citation>
    <scope>NUCLEOTIDE SEQUENCE</scope>
</reference>
<dbReference type="EMBL" id="OIVN01005796">
    <property type="protein sequence ID" value="SPD24069.1"/>
    <property type="molecule type" value="Genomic_DNA"/>
</dbReference>
<feature type="domain" description="Retrotransposon gag" evidence="2">
    <location>
        <begin position="56"/>
        <end position="150"/>
    </location>
</feature>
<dbReference type="PANTHER" id="PTHR33223:SF11">
    <property type="entry name" value="ELEMENT PROTEIN, PUTATIVE-RELATED"/>
    <property type="match status" value="1"/>
</dbReference>
<name>A0A2N9IJ08_FAGSY</name>
<protein>
    <recommendedName>
        <fullName evidence="2">Retrotransposon gag domain-containing protein</fullName>
    </recommendedName>
</protein>
<accession>A0A2N9IJ08</accession>
<evidence type="ECO:0000259" key="2">
    <source>
        <dbReference type="Pfam" id="PF03732"/>
    </source>
</evidence>
<feature type="region of interest" description="Disordered" evidence="1">
    <location>
        <begin position="294"/>
        <end position="326"/>
    </location>
</feature>
<feature type="region of interest" description="Disordered" evidence="1">
    <location>
        <begin position="183"/>
        <end position="207"/>
    </location>
</feature>
<evidence type="ECO:0000313" key="3">
    <source>
        <dbReference type="EMBL" id="SPD24069.1"/>
    </source>
</evidence>
<gene>
    <name evidence="3" type="ORF">FSB_LOCUS51951</name>
</gene>
<proteinExistence type="predicted"/>
<dbReference type="PANTHER" id="PTHR33223">
    <property type="entry name" value="CCHC-TYPE DOMAIN-CONTAINING PROTEIN"/>
    <property type="match status" value="1"/>
</dbReference>
<dbReference type="AlphaFoldDB" id="A0A2N9IJ08"/>
<dbReference type="InterPro" id="IPR005162">
    <property type="entry name" value="Retrotrans_gag_dom"/>
</dbReference>
<sequence>MFPPNAPHVEIKQGLMAILPDFRGLENENPYVHVRAFEEVIGSFYAQNVIETAKLRFFPFSLKDKAKGWLYTLKPRSIGSWGEMTQEFYKKFFPPHKVQQVKRKISNFAQGNDETLFMAWERFKDTYNFCPTHGYDTWRLVSYFYEGLQPRDRQFVQVACGGGFLQKEPEDAMDYLDEIAENSNTWNGPSPLDSTDRNRSSTTTSGGSVFRLREEDNMNAKISLLTKEIEALKLKGSRGVNAVYREDPMEACRICQEIDHTTSACKSLSQFLNVPEEQTNLRKSSLLPCLRSGKEIGKDAPKANEKSKETPAEKDESGTPKVKEAEPCLIPTPFPQALRLPKNLDVTTEILGHLHQVKVNLPLLHIIKQMPAYAKVIKDLCTVKRKHHLKKTAFLTEQVSAIIQHKVPPKYKDPGCPTISCTIGENGRMKITFGSMTAELNIFNVNPQQLVDEECEYVNFIEATVILEEEQVIEAKNPPRSKKKSLLAYSDAPKLRLKKTPKGLPLASIEPHATTIVEVYSKESVDQEVEKAGEKTKFFERHKTKRKVFQDTRLSKKLLNSSKGVALHVARMKSVRGSNYSFGGSRSGG</sequence>
<organism evidence="3">
    <name type="scientific">Fagus sylvatica</name>
    <name type="common">Beechnut</name>
    <dbReference type="NCBI Taxonomy" id="28930"/>
    <lineage>
        <taxon>Eukaryota</taxon>
        <taxon>Viridiplantae</taxon>
        <taxon>Streptophyta</taxon>
        <taxon>Embryophyta</taxon>
        <taxon>Tracheophyta</taxon>
        <taxon>Spermatophyta</taxon>
        <taxon>Magnoliopsida</taxon>
        <taxon>eudicotyledons</taxon>
        <taxon>Gunneridae</taxon>
        <taxon>Pentapetalae</taxon>
        <taxon>rosids</taxon>
        <taxon>fabids</taxon>
        <taxon>Fagales</taxon>
        <taxon>Fagaceae</taxon>
        <taxon>Fagus</taxon>
    </lineage>
</organism>
<evidence type="ECO:0000256" key="1">
    <source>
        <dbReference type="SAM" id="MobiDB-lite"/>
    </source>
</evidence>